<dbReference type="GO" id="GO:0005840">
    <property type="term" value="C:ribosome"/>
    <property type="evidence" value="ECO:0007669"/>
    <property type="project" value="UniProtKB-KW"/>
</dbReference>
<evidence type="ECO:0000313" key="7">
    <source>
        <dbReference type="EMBL" id="OGM02274.1"/>
    </source>
</evidence>
<comment type="function">
    <text evidence="5">One of the proteins that surrounds the polypeptide exit tunnel on the outside of the subunit.</text>
</comment>
<proteinExistence type="inferred from homology"/>
<dbReference type="Pfam" id="PF00467">
    <property type="entry name" value="KOW"/>
    <property type="match status" value="1"/>
</dbReference>
<organism evidence="7 8">
    <name type="scientific">Candidatus Wallbacteria bacterium GWC2_49_35</name>
    <dbReference type="NCBI Taxonomy" id="1817813"/>
    <lineage>
        <taxon>Bacteria</taxon>
        <taxon>Candidatus Walliibacteriota</taxon>
    </lineage>
</organism>
<evidence type="ECO:0000256" key="1">
    <source>
        <dbReference type="ARBA" id="ARBA00010618"/>
    </source>
</evidence>
<name>A0A1F7WHG2_9BACT</name>
<dbReference type="SMART" id="SM00739">
    <property type="entry name" value="KOW"/>
    <property type="match status" value="1"/>
</dbReference>
<dbReference type="InterPro" id="IPR003256">
    <property type="entry name" value="Ribosomal_uL24"/>
</dbReference>
<keyword evidence="2 5" id="KW-0689">Ribosomal protein</keyword>
<reference evidence="7 8" key="1">
    <citation type="journal article" date="2016" name="Nat. Commun.">
        <title>Thousands of microbial genomes shed light on interconnected biogeochemical processes in an aquifer system.</title>
        <authorList>
            <person name="Anantharaman K."/>
            <person name="Brown C.T."/>
            <person name="Hug L.A."/>
            <person name="Sharon I."/>
            <person name="Castelle C.J."/>
            <person name="Probst A.J."/>
            <person name="Thomas B.C."/>
            <person name="Singh A."/>
            <person name="Wilkins M.J."/>
            <person name="Karaoz U."/>
            <person name="Brodie E.L."/>
            <person name="Williams K.H."/>
            <person name="Hubbard S.S."/>
            <person name="Banfield J.F."/>
        </authorList>
    </citation>
    <scope>NUCLEOTIDE SEQUENCE [LARGE SCALE GENOMIC DNA]</scope>
</reference>
<dbReference type="Gene3D" id="2.30.30.30">
    <property type="match status" value="1"/>
</dbReference>
<gene>
    <name evidence="5" type="primary">rplX</name>
    <name evidence="7" type="ORF">A2008_10105</name>
</gene>
<protein>
    <recommendedName>
        <fullName evidence="4 5">Large ribosomal subunit protein uL24</fullName>
    </recommendedName>
</protein>
<comment type="caution">
    <text evidence="7">The sequence shown here is derived from an EMBL/GenBank/DDBJ whole genome shotgun (WGS) entry which is preliminary data.</text>
</comment>
<dbReference type="Pfam" id="PF17136">
    <property type="entry name" value="ribosomal_L24"/>
    <property type="match status" value="1"/>
</dbReference>
<evidence type="ECO:0000256" key="3">
    <source>
        <dbReference type="ARBA" id="ARBA00023274"/>
    </source>
</evidence>
<dbReference type="InterPro" id="IPR057264">
    <property type="entry name" value="Ribosomal_uL24_C"/>
</dbReference>
<keyword evidence="5" id="KW-0699">rRNA-binding</keyword>
<evidence type="ECO:0000256" key="5">
    <source>
        <dbReference type="HAMAP-Rule" id="MF_01326"/>
    </source>
</evidence>
<dbReference type="GO" id="GO:0003735">
    <property type="term" value="F:structural constituent of ribosome"/>
    <property type="evidence" value="ECO:0007669"/>
    <property type="project" value="InterPro"/>
</dbReference>
<evidence type="ECO:0000313" key="8">
    <source>
        <dbReference type="Proteomes" id="UP000178735"/>
    </source>
</evidence>
<comment type="subunit">
    <text evidence="5">Part of the 50S ribosomal subunit.</text>
</comment>
<dbReference type="GO" id="GO:0019843">
    <property type="term" value="F:rRNA binding"/>
    <property type="evidence" value="ECO:0007669"/>
    <property type="project" value="UniProtKB-UniRule"/>
</dbReference>
<accession>A0A1F7WHG2</accession>
<dbReference type="EMBL" id="MGFH01000212">
    <property type="protein sequence ID" value="OGM02274.1"/>
    <property type="molecule type" value="Genomic_DNA"/>
</dbReference>
<evidence type="ECO:0000256" key="4">
    <source>
        <dbReference type="ARBA" id="ARBA00035206"/>
    </source>
</evidence>
<sequence length="113" mass="12589">MCTVKTELKKGDLVRVMCGKNEGKQGKILVVNRAKCKLIVEGINLVKKHQKPSQKVQKGGIIEREGFIYATKVMLVCPKCSKPTRIAHFVSGEGKNSKKVRSCKKCSEMIDQI</sequence>
<dbReference type="NCBIfam" id="TIGR01079">
    <property type="entry name" value="rplX_bact"/>
    <property type="match status" value="1"/>
</dbReference>
<dbReference type="GO" id="GO:1990904">
    <property type="term" value="C:ribonucleoprotein complex"/>
    <property type="evidence" value="ECO:0007669"/>
    <property type="project" value="UniProtKB-KW"/>
</dbReference>
<dbReference type="InterPro" id="IPR014722">
    <property type="entry name" value="Rib_uL2_dom2"/>
</dbReference>
<feature type="domain" description="KOW" evidence="6">
    <location>
        <begin position="7"/>
        <end position="34"/>
    </location>
</feature>
<dbReference type="GO" id="GO:0006412">
    <property type="term" value="P:translation"/>
    <property type="evidence" value="ECO:0007669"/>
    <property type="project" value="UniProtKB-UniRule"/>
</dbReference>
<keyword evidence="5" id="KW-0694">RNA-binding</keyword>
<comment type="similarity">
    <text evidence="1 5">Belongs to the universal ribosomal protein uL24 family.</text>
</comment>
<dbReference type="InterPro" id="IPR041988">
    <property type="entry name" value="Ribosomal_uL24_KOW"/>
</dbReference>
<dbReference type="SUPFAM" id="SSF50104">
    <property type="entry name" value="Translation proteins SH3-like domain"/>
    <property type="match status" value="1"/>
</dbReference>
<dbReference type="InterPro" id="IPR005824">
    <property type="entry name" value="KOW"/>
</dbReference>
<dbReference type="Proteomes" id="UP000178735">
    <property type="component" value="Unassembled WGS sequence"/>
</dbReference>
<evidence type="ECO:0000259" key="6">
    <source>
        <dbReference type="SMART" id="SM00739"/>
    </source>
</evidence>
<dbReference type="HAMAP" id="MF_01326_B">
    <property type="entry name" value="Ribosomal_uL24_B"/>
    <property type="match status" value="1"/>
</dbReference>
<evidence type="ECO:0000256" key="2">
    <source>
        <dbReference type="ARBA" id="ARBA00022980"/>
    </source>
</evidence>
<dbReference type="STRING" id="1817813.A2008_10105"/>
<keyword evidence="3 5" id="KW-0687">Ribonucleoprotein</keyword>
<dbReference type="AlphaFoldDB" id="A0A1F7WHG2"/>
<comment type="function">
    <text evidence="5">One of two assembly initiator proteins, it binds directly to the 5'-end of the 23S rRNA, where it nucleates assembly of the 50S subunit.</text>
</comment>
<dbReference type="InterPro" id="IPR008991">
    <property type="entry name" value="Translation_prot_SH3-like_sf"/>
</dbReference>
<dbReference type="CDD" id="cd06089">
    <property type="entry name" value="KOW_RPL26"/>
    <property type="match status" value="1"/>
</dbReference>
<dbReference type="PANTHER" id="PTHR12903">
    <property type="entry name" value="MITOCHONDRIAL RIBOSOMAL PROTEIN L24"/>
    <property type="match status" value="1"/>
</dbReference>